<accession>A0A073I0G4</accession>
<dbReference type="Proteomes" id="UP000053232">
    <property type="component" value="Unassembled WGS sequence"/>
</dbReference>
<evidence type="ECO:0000313" key="2">
    <source>
        <dbReference type="Proteomes" id="UP000053232"/>
    </source>
</evidence>
<reference evidence="2" key="1">
    <citation type="journal article" date="2014" name="Cell">
        <title>The Architecture of a Scrambled Genome Reveals Massive Levels of Genomic Rearrangement during Development.</title>
        <authorList>
            <person name="Chen X."/>
            <person name="Bracht J.R."/>
            <person name="Goldman A.D."/>
            <person name="Dolzhenko E."/>
            <person name="Clay D.M."/>
            <person name="Swart E.C."/>
            <person name="Perlman D.H."/>
            <person name="Doak T.G."/>
            <person name="Stuart A."/>
            <person name="Amemiya C.T."/>
            <person name="Sebra R.P."/>
            <person name="Landweber L.F."/>
        </authorList>
    </citation>
    <scope>NUCLEOTIDE SEQUENCE [LARGE SCALE GENOMIC DNA]</scope>
    <source>
        <strain evidence="2">JRB310</strain>
    </source>
</reference>
<gene>
    <name evidence="1" type="ORF">OXYTRIMIC_268</name>
</gene>
<keyword evidence="2" id="KW-1185">Reference proteome</keyword>
<comment type="caution">
    <text evidence="1">The sequence shown here is derived from an EMBL/GenBank/DDBJ whole genome shotgun (WGS) entry which is preliminary data.</text>
</comment>
<evidence type="ECO:0000313" key="1">
    <source>
        <dbReference type="EMBL" id="KEJ83174.1"/>
    </source>
</evidence>
<protein>
    <submittedName>
        <fullName evidence="1">Uncharacterized protein</fullName>
    </submittedName>
</protein>
<sequence length="438" mass="53164">MTWNILDMEGFSLHIFTVYIRTYQNEEVKELQNRLIQDKIIKTEVLKLKNCSDERRFLKKRVRRVDFIRSRNSYIRKSIRPNFLERKNGLTKINRPKANLSITENKISRKELKVKRQKQCYRISDIRKQGWKTFIEEEKRLTEKDLDNPIIKCFEEKLERHRKIKHWYNQPTDQAIRNNKTGLNNQYEERKTQWNDAIQDKEQSQERNDLQGFFYLVKRQTKSKKYQRPTIANTNLFQNFYIKLQLQYCQKSDSQVFSVRIFYYFWGLGLQLMQSKMWLKELLMKQNFNDININQIKIRLQRNSRKTDVQNSYFLGQYTPFLASNKSICNQKLQLKSNIQIINGERVNQGKEVQRKITQFQNILYQDERQKKGEKPQVREQLMTNLEIQISIETKTTLKRAPNNLIFTMPQALTGLMEKFYQSRKLFENKYAKRLYYS</sequence>
<dbReference type="AlphaFoldDB" id="A0A073I0G4"/>
<name>A0A073I0G4_9SPIT</name>
<dbReference type="EMBL" id="ARYC01000049">
    <property type="protein sequence ID" value="KEJ83174.1"/>
    <property type="molecule type" value="Genomic_DNA"/>
</dbReference>
<proteinExistence type="predicted"/>
<organism evidence="1 2">
    <name type="scientific">Oxytricha trifallax</name>
    <dbReference type="NCBI Taxonomy" id="1172189"/>
    <lineage>
        <taxon>Eukaryota</taxon>
        <taxon>Sar</taxon>
        <taxon>Alveolata</taxon>
        <taxon>Ciliophora</taxon>
        <taxon>Intramacronucleata</taxon>
        <taxon>Spirotrichea</taxon>
        <taxon>Stichotrichia</taxon>
        <taxon>Sporadotrichida</taxon>
        <taxon>Oxytrichidae</taxon>
        <taxon>Oxytrichinae</taxon>
        <taxon>Oxytricha</taxon>
    </lineage>
</organism>